<keyword evidence="4" id="KW-1185">Reference proteome</keyword>
<feature type="domain" description="Fatty acid desaturase" evidence="2">
    <location>
        <begin position="79"/>
        <end position="312"/>
    </location>
</feature>
<dbReference type="EMBL" id="CADIKH010000031">
    <property type="protein sequence ID" value="CAB3766981.1"/>
    <property type="molecule type" value="Genomic_DNA"/>
</dbReference>
<evidence type="ECO:0000313" key="3">
    <source>
        <dbReference type="EMBL" id="CAB3766981.1"/>
    </source>
</evidence>
<keyword evidence="1" id="KW-1133">Transmembrane helix</keyword>
<sequence length="375" mass="42831">MAIDCFAPPYRLRNIGAFIMYAPVQGPMAYYLDDAQRQTLARRARSWLWRSEGPTWLLIAAVYTSWFGLALHARQLGLPLTTVLLTVATTWYTSLQHELVHGHPTRSPAVNALFGIAPLSVWFPYALYRAEHLRHHDDERLTSADDPESYFLSWRRWRATSAPMHALLTFRNTFVGRVAIGPAFTIAAVLTQACRKVAAGDLREAGMWVAHLGLLALLLVWLERECGIGPLRFLAGVAYPALSLGAVRSFREHRPAAQVAERSVINESGWFWRLLFLNNNYHLVHHDLPGVPWFALRRVYLERRARYCERSGHFVVAGYRRWFAEFAFRCAEPVRHPLDAVMYRAGAMRHSRDVVPDAAHPVRRDGLVRRRGDVT</sequence>
<feature type="transmembrane region" description="Helical" evidence="1">
    <location>
        <begin position="77"/>
        <end position="95"/>
    </location>
</feature>
<evidence type="ECO:0000256" key="1">
    <source>
        <dbReference type="SAM" id="Phobius"/>
    </source>
</evidence>
<dbReference type="GO" id="GO:0006629">
    <property type="term" value="P:lipid metabolic process"/>
    <property type="evidence" value="ECO:0007669"/>
    <property type="project" value="InterPro"/>
</dbReference>
<name>A0A6J5ENC7_9BURK</name>
<feature type="transmembrane region" description="Helical" evidence="1">
    <location>
        <begin position="174"/>
        <end position="193"/>
    </location>
</feature>
<keyword evidence="1" id="KW-0472">Membrane</keyword>
<keyword evidence="1" id="KW-0812">Transmembrane</keyword>
<feature type="transmembrane region" description="Helical" evidence="1">
    <location>
        <begin position="107"/>
        <end position="128"/>
    </location>
</feature>
<feature type="transmembrane region" description="Helical" evidence="1">
    <location>
        <begin position="12"/>
        <end position="32"/>
    </location>
</feature>
<feature type="transmembrane region" description="Helical" evidence="1">
    <location>
        <begin position="205"/>
        <end position="222"/>
    </location>
</feature>
<dbReference type="Proteomes" id="UP000494363">
    <property type="component" value="Unassembled WGS sequence"/>
</dbReference>
<proteinExistence type="predicted"/>
<evidence type="ECO:0000259" key="2">
    <source>
        <dbReference type="Pfam" id="PF00487"/>
    </source>
</evidence>
<evidence type="ECO:0000313" key="4">
    <source>
        <dbReference type="Proteomes" id="UP000494363"/>
    </source>
</evidence>
<feature type="transmembrane region" description="Helical" evidence="1">
    <location>
        <begin position="53"/>
        <end position="71"/>
    </location>
</feature>
<gene>
    <name evidence="3" type="ORF">LMG29542_05493</name>
</gene>
<accession>A0A6J5ENC7</accession>
<organism evidence="3 4">
    <name type="scientific">Paraburkholderia humisilvae</name>
    <dbReference type="NCBI Taxonomy" id="627669"/>
    <lineage>
        <taxon>Bacteria</taxon>
        <taxon>Pseudomonadati</taxon>
        <taxon>Pseudomonadota</taxon>
        <taxon>Betaproteobacteria</taxon>
        <taxon>Burkholderiales</taxon>
        <taxon>Burkholderiaceae</taxon>
        <taxon>Paraburkholderia</taxon>
    </lineage>
</organism>
<protein>
    <recommendedName>
        <fullName evidence="2">Fatty acid desaturase domain-containing protein</fullName>
    </recommendedName>
</protein>
<dbReference type="AlphaFoldDB" id="A0A6J5ENC7"/>
<reference evidence="3 4" key="1">
    <citation type="submission" date="2020-04" db="EMBL/GenBank/DDBJ databases">
        <authorList>
            <person name="De Canck E."/>
        </authorList>
    </citation>
    <scope>NUCLEOTIDE SEQUENCE [LARGE SCALE GENOMIC DNA]</scope>
    <source>
        <strain evidence="3 4">LMG 29542</strain>
    </source>
</reference>
<dbReference type="Pfam" id="PF00487">
    <property type="entry name" value="FA_desaturase"/>
    <property type="match status" value="1"/>
</dbReference>
<dbReference type="InterPro" id="IPR005804">
    <property type="entry name" value="FA_desaturase_dom"/>
</dbReference>